<reference evidence="2" key="1">
    <citation type="journal article" date="2019" name="Int. J. Syst. Evol. Microbiol.">
        <title>The Global Catalogue of Microorganisms (GCM) 10K type strain sequencing project: providing services to taxonomists for standard genome sequencing and annotation.</title>
        <authorList>
            <consortium name="The Broad Institute Genomics Platform"/>
            <consortium name="The Broad Institute Genome Sequencing Center for Infectious Disease"/>
            <person name="Wu L."/>
            <person name="Ma J."/>
        </authorList>
    </citation>
    <scope>NUCLEOTIDE SEQUENCE [LARGE SCALE GENOMIC DNA]</scope>
    <source>
        <strain evidence="2">JCM 18298</strain>
    </source>
</reference>
<evidence type="ECO:0008006" key="3">
    <source>
        <dbReference type="Google" id="ProtNLM"/>
    </source>
</evidence>
<comment type="caution">
    <text evidence="1">The sequence shown here is derived from an EMBL/GenBank/DDBJ whole genome shotgun (WGS) entry which is preliminary data.</text>
</comment>
<dbReference type="RefSeq" id="WP_345495569.1">
    <property type="nucleotide sequence ID" value="NZ_BAABJM010000002.1"/>
</dbReference>
<dbReference type="EMBL" id="BAABJM010000002">
    <property type="protein sequence ID" value="GAA5052911.1"/>
    <property type="molecule type" value="Genomic_DNA"/>
</dbReference>
<organism evidence="1 2">
    <name type="scientific">Nocardia callitridis</name>
    <dbReference type="NCBI Taxonomy" id="648753"/>
    <lineage>
        <taxon>Bacteria</taxon>
        <taxon>Bacillati</taxon>
        <taxon>Actinomycetota</taxon>
        <taxon>Actinomycetes</taxon>
        <taxon>Mycobacteriales</taxon>
        <taxon>Nocardiaceae</taxon>
        <taxon>Nocardia</taxon>
    </lineage>
</organism>
<dbReference type="Proteomes" id="UP001500603">
    <property type="component" value="Unassembled WGS sequence"/>
</dbReference>
<proteinExistence type="predicted"/>
<evidence type="ECO:0000313" key="1">
    <source>
        <dbReference type="EMBL" id="GAA5052911.1"/>
    </source>
</evidence>
<gene>
    <name evidence="1" type="ORF">GCM10023318_26170</name>
</gene>
<keyword evidence="2" id="KW-1185">Reference proteome</keyword>
<accession>A0ABP9K817</accession>
<evidence type="ECO:0000313" key="2">
    <source>
        <dbReference type="Proteomes" id="UP001500603"/>
    </source>
</evidence>
<sequence>MSDTTITATATPVLPMIGASHPWSTDQAENAAVDEIGATVSAMAELLHAFDSARYIDPSGGYLVA</sequence>
<name>A0ABP9K817_9NOCA</name>
<protein>
    <recommendedName>
        <fullName evidence="3">PE domain-containing protein</fullName>
    </recommendedName>
</protein>